<dbReference type="InterPro" id="IPR013096">
    <property type="entry name" value="Cupin_2"/>
</dbReference>
<evidence type="ECO:0000313" key="3">
    <source>
        <dbReference type="Proteomes" id="UP000218767"/>
    </source>
</evidence>
<protein>
    <submittedName>
        <fullName evidence="2">Cupin</fullName>
    </submittedName>
</protein>
<evidence type="ECO:0000259" key="1">
    <source>
        <dbReference type="Pfam" id="PF07883"/>
    </source>
</evidence>
<dbReference type="InterPro" id="IPR011051">
    <property type="entry name" value="RmlC_Cupin_sf"/>
</dbReference>
<dbReference type="EMBL" id="NVUL01000016">
    <property type="protein sequence ID" value="PCI79552.1"/>
    <property type="molecule type" value="Genomic_DNA"/>
</dbReference>
<dbReference type="SUPFAM" id="SSF51182">
    <property type="entry name" value="RmlC-like cupins"/>
    <property type="match status" value="1"/>
</dbReference>
<evidence type="ECO:0000313" key="2">
    <source>
        <dbReference type="EMBL" id="PCI79552.1"/>
    </source>
</evidence>
<reference evidence="3" key="1">
    <citation type="submission" date="2017-08" db="EMBL/GenBank/DDBJ databases">
        <title>A dynamic microbial community with high functional redundancy inhabits the cold, oxic subseafloor aquifer.</title>
        <authorList>
            <person name="Tully B.J."/>
            <person name="Wheat C.G."/>
            <person name="Glazer B.T."/>
            <person name="Huber J.A."/>
        </authorList>
    </citation>
    <scope>NUCLEOTIDE SEQUENCE [LARGE SCALE GENOMIC DNA]</scope>
</reference>
<proteinExistence type="predicted"/>
<dbReference type="InterPro" id="IPR014710">
    <property type="entry name" value="RmlC-like_jellyroll"/>
</dbReference>
<dbReference type="AlphaFoldDB" id="A0A2A4XA67"/>
<dbReference type="Proteomes" id="UP000218767">
    <property type="component" value="Unassembled WGS sequence"/>
</dbReference>
<feature type="domain" description="Cupin type-2" evidence="1">
    <location>
        <begin position="35"/>
        <end position="95"/>
    </location>
</feature>
<dbReference type="Pfam" id="PF07883">
    <property type="entry name" value="Cupin_2"/>
    <property type="match status" value="1"/>
</dbReference>
<sequence length="104" mass="11751">MALSDYYPDLICNLPKFGGRFDARKLSAENCDVLFATYPAGTVIEPHRHDTDNVGVITKGELLLTVDGKTDIISTGQWYHVPANKEHSAEFREDTCEIEFWFTP</sequence>
<dbReference type="Gene3D" id="2.60.120.10">
    <property type="entry name" value="Jelly Rolls"/>
    <property type="match status" value="1"/>
</dbReference>
<accession>A0A2A4XA67</accession>
<organism evidence="2 3">
    <name type="scientific">SAR86 cluster bacterium</name>
    <dbReference type="NCBI Taxonomy" id="2030880"/>
    <lineage>
        <taxon>Bacteria</taxon>
        <taxon>Pseudomonadati</taxon>
        <taxon>Pseudomonadota</taxon>
        <taxon>Gammaproteobacteria</taxon>
        <taxon>SAR86 cluster</taxon>
    </lineage>
</organism>
<name>A0A2A4XA67_9GAMM</name>
<gene>
    <name evidence="2" type="ORF">COB20_04520</name>
</gene>
<comment type="caution">
    <text evidence="2">The sequence shown here is derived from an EMBL/GenBank/DDBJ whole genome shotgun (WGS) entry which is preliminary data.</text>
</comment>